<feature type="compositionally biased region" description="Low complexity" evidence="1">
    <location>
        <begin position="50"/>
        <end position="63"/>
    </location>
</feature>
<comment type="caution">
    <text evidence="2">The sequence shown here is derived from an EMBL/GenBank/DDBJ whole genome shotgun (WGS) entry which is preliminary data.</text>
</comment>
<evidence type="ECO:0000256" key="1">
    <source>
        <dbReference type="SAM" id="MobiDB-lite"/>
    </source>
</evidence>
<keyword evidence="3" id="KW-1185">Reference proteome</keyword>
<protein>
    <submittedName>
        <fullName evidence="2">Uncharacterized protein</fullName>
    </submittedName>
</protein>
<dbReference type="EMBL" id="QPFP01000001">
    <property type="protein sequence ID" value="TEB39966.1"/>
    <property type="molecule type" value="Genomic_DNA"/>
</dbReference>
<sequence length="91" mass="9644">MNPASHSSTALSTSDNQSVYSMSSTSSLLPFASKSQYGACGDDKSKKSNESSTSDSKKQSTSQPWSDSDFKKKSRSNGWGTTSAARPSMGF</sequence>
<feature type="compositionally biased region" description="Polar residues" evidence="1">
    <location>
        <begin position="1"/>
        <end position="15"/>
    </location>
</feature>
<evidence type="ECO:0000313" key="2">
    <source>
        <dbReference type="EMBL" id="TEB39966.1"/>
    </source>
</evidence>
<feature type="region of interest" description="Disordered" evidence="1">
    <location>
        <begin position="1"/>
        <end position="25"/>
    </location>
</feature>
<name>A0A4Y7U0K1_COPMI</name>
<proteinExistence type="predicted"/>
<feature type="compositionally biased region" description="Polar residues" evidence="1">
    <location>
        <begin position="76"/>
        <end position="85"/>
    </location>
</feature>
<organism evidence="2 3">
    <name type="scientific">Coprinellus micaceus</name>
    <name type="common">Glistening ink-cap mushroom</name>
    <name type="synonym">Coprinus micaceus</name>
    <dbReference type="NCBI Taxonomy" id="71717"/>
    <lineage>
        <taxon>Eukaryota</taxon>
        <taxon>Fungi</taxon>
        <taxon>Dikarya</taxon>
        <taxon>Basidiomycota</taxon>
        <taxon>Agaricomycotina</taxon>
        <taxon>Agaricomycetes</taxon>
        <taxon>Agaricomycetidae</taxon>
        <taxon>Agaricales</taxon>
        <taxon>Agaricineae</taxon>
        <taxon>Psathyrellaceae</taxon>
        <taxon>Coprinellus</taxon>
    </lineage>
</organism>
<dbReference type="Proteomes" id="UP000298030">
    <property type="component" value="Unassembled WGS sequence"/>
</dbReference>
<gene>
    <name evidence="2" type="ORF">FA13DRAFT_1784611</name>
</gene>
<feature type="compositionally biased region" description="Low complexity" evidence="1">
    <location>
        <begin position="16"/>
        <end position="25"/>
    </location>
</feature>
<feature type="region of interest" description="Disordered" evidence="1">
    <location>
        <begin position="38"/>
        <end position="91"/>
    </location>
</feature>
<accession>A0A4Y7U0K1</accession>
<evidence type="ECO:0000313" key="3">
    <source>
        <dbReference type="Proteomes" id="UP000298030"/>
    </source>
</evidence>
<reference evidence="2 3" key="1">
    <citation type="journal article" date="2019" name="Nat. Ecol. Evol.">
        <title>Megaphylogeny resolves global patterns of mushroom evolution.</title>
        <authorList>
            <person name="Varga T."/>
            <person name="Krizsan K."/>
            <person name="Foldi C."/>
            <person name="Dima B."/>
            <person name="Sanchez-Garcia M."/>
            <person name="Sanchez-Ramirez S."/>
            <person name="Szollosi G.J."/>
            <person name="Szarkandi J.G."/>
            <person name="Papp V."/>
            <person name="Albert L."/>
            <person name="Andreopoulos W."/>
            <person name="Angelini C."/>
            <person name="Antonin V."/>
            <person name="Barry K.W."/>
            <person name="Bougher N.L."/>
            <person name="Buchanan P."/>
            <person name="Buyck B."/>
            <person name="Bense V."/>
            <person name="Catcheside P."/>
            <person name="Chovatia M."/>
            <person name="Cooper J."/>
            <person name="Damon W."/>
            <person name="Desjardin D."/>
            <person name="Finy P."/>
            <person name="Geml J."/>
            <person name="Haridas S."/>
            <person name="Hughes K."/>
            <person name="Justo A."/>
            <person name="Karasinski D."/>
            <person name="Kautmanova I."/>
            <person name="Kiss B."/>
            <person name="Kocsube S."/>
            <person name="Kotiranta H."/>
            <person name="LaButti K.M."/>
            <person name="Lechner B.E."/>
            <person name="Liimatainen K."/>
            <person name="Lipzen A."/>
            <person name="Lukacs Z."/>
            <person name="Mihaltcheva S."/>
            <person name="Morgado L.N."/>
            <person name="Niskanen T."/>
            <person name="Noordeloos M.E."/>
            <person name="Ohm R.A."/>
            <person name="Ortiz-Santana B."/>
            <person name="Ovrebo C."/>
            <person name="Racz N."/>
            <person name="Riley R."/>
            <person name="Savchenko A."/>
            <person name="Shiryaev A."/>
            <person name="Soop K."/>
            <person name="Spirin V."/>
            <person name="Szebenyi C."/>
            <person name="Tomsovsky M."/>
            <person name="Tulloss R.E."/>
            <person name="Uehling J."/>
            <person name="Grigoriev I.V."/>
            <person name="Vagvolgyi C."/>
            <person name="Papp T."/>
            <person name="Martin F.M."/>
            <person name="Miettinen O."/>
            <person name="Hibbett D.S."/>
            <person name="Nagy L.G."/>
        </authorList>
    </citation>
    <scope>NUCLEOTIDE SEQUENCE [LARGE SCALE GENOMIC DNA]</scope>
    <source>
        <strain evidence="2 3">FP101781</strain>
    </source>
</reference>
<dbReference type="AlphaFoldDB" id="A0A4Y7U0K1"/>